<dbReference type="GO" id="GO:0000978">
    <property type="term" value="F:RNA polymerase II cis-regulatory region sequence-specific DNA binding"/>
    <property type="evidence" value="ECO:0007669"/>
    <property type="project" value="TreeGrafter"/>
</dbReference>
<keyword evidence="8" id="KW-0539">Nucleus</keyword>
<dbReference type="InterPro" id="IPR032397">
    <property type="entry name" value="RHD_dimer"/>
</dbReference>
<keyword evidence="3" id="KW-0963">Cytoplasm</keyword>
<dbReference type="GO" id="GO:0000981">
    <property type="term" value="F:DNA-binding transcription factor activity, RNA polymerase II-specific"/>
    <property type="evidence" value="ECO:0007669"/>
    <property type="project" value="TreeGrafter"/>
</dbReference>
<dbReference type="InterPro" id="IPR002909">
    <property type="entry name" value="IPT_dom"/>
</dbReference>
<dbReference type="GO" id="GO:0033173">
    <property type="term" value="P:calcineurin-NFAT signaling cascade"/>
    <property type="evidence" value="ECO:0007669"/>
    <property type="project" value="TreeGrafter"/>
</dbReference>
<dbReference type="PANTHER" id="PTHR12533">
    <property type="entry name" value="NFAT"/>
    <property type="match status" value="1"/>
</dbReference>
<keyword evidence="7" id="KW-0804">Transcription</keyword>
<evidence type="ECO:0000256" key="7">
    <source>
        <dbReference type="ARBA" id="ARBA00023163"/>
    </source>
</evidence>
<accession>A0A4U1FRI0</accession>
<feature type="compositionally biased region" description="Polar residues" evidence="9">
    <location>
        <begin position="400"/>
        <end position="418"/>
    </location>
</feature>
<dbReference type="SUPFAM" id="SSF81296">
    <property type="entry name" value="E set domains"/>
    <property type="match status" value="1"/>
</dbReference>
<dbReference type="AlphaFoldDB" id="A0A4U1FRI0"/>
<keyword evidence="5" id="KW-0805">Transcription regulation</keyword>
<evidence type="ECO:0000256" key="6">
    <source>
        <dbReference type="ARBA" id="ARBA00023125"/>
    </source>
</evidence>
<keyword evidence="6" id="KW-0238">DNA-binding</keyword>
<dbReference type="InterPro" id="IPR008366">
    <property type="entry name" value="NFAT"/>
</dbReference>
<feature type="compositionally biased region" description="Low complexity" evidence="9">
    <location>
        <begin position="455"/>
        <end position="470"/>
    </location>
</feature>
<dbReference type="GO" id="GO:0005737">
    <property type="term" value="C:cytoplasm"/>
    <property type="evidence" value="ECO:0007669"/>
    <property type="project" value="UniProtKB-SubCell"/>
</dbReference>
<sequence length="557" mass="60445">LLGYSEKPINLQMFIGTADDRYLRPHAFYQVHRITGKTVATASQEIIIASTKVLEIPLLPENNMSASIDCAGILKLRNSDIELRKGETDIGRKNTRVRLVFRVHIPQPNGKKYSINSCSVNGGHEMIVTGSNFLPESKIIFLEKGQDGRPQWEVEGKIIKEKCQGAHIVLEVPPYHNPAVTAAVQVHFYLCNGKRKKSQSQRFTYTPVLMKQERREEIDLSSVPSLPHPVQTQRPSSDTGHLHDSVLSAQRSLVCPIQLTYASMVTSTHLPQLQCRDESADKEQHMIPSSVVHQPFQVTPTPPVGSSYQPMQTNVVFNGPTCLPVNAASSQEFDPVLFQQDAALPNLINLGCQPPSSIPFHSSNSGSTGHLLAHTPHSVQTLPHLQSMGYCCSNTGQRSLSSPVADQVTGQPSPQLQPITYGPSHSGTATTASQATSHPLASSPLSGPPSPQLQPMPYQSPSSGTASSQSLATRMHSGQHSTQAQSTGQGGLSAPSSLLCHSLCDPASFPPDEATVNIKPEPEEQEPNFSTIGLQDITLDDEHTVRSQCLENGIQKC</sequence>
<dbReference type="SUPFAM" id="SSF49417">
    <property type="entry name" value="p53-like transcription factors"/>
    <property type="match status" value="1"/>
</dbReference>
<evidence type="ECO:0000259" key="10">
    <source>
        <dbReference type="PROSITE" id="PS50254"/>
    </source>
</evidence>
<evidence type="ECO:0000256" key="8">
    <source>
        <dbReference type="ARBA" id="ARBA00023242"/>
    </source>
</evidence>
<evidence type="ECO:0000256" key="4">
    <source>
        <dbReference type="ARBA" id="ARBA00022553"/>
    </source>
</evidence>
<dbReference type="InterPro" id="IPR014756">
    <property type="entry name" value="Ig_E-set"/>
</dbReference>
<evidence type="ECO:0000256" key="3">
    <source>
        <dbReference type="ARBA" id="ARBA00022490"/>
    </source>
</evidence>
<evidence type="ECO:0000313" key="11">
    <source>
        <dbReference type="EMBL" id="TKC51816.1"/>
    </source>
</evidence>
<dbReference type="InterPro" id="IPR011539">
    <property type="entry name" value="RHD_DNA_bind_dom"/>
</dbReference>
<dbReference type="Proteomes" id="UP000308365">
    <property type="component" value="Unassembled WGS sequence"/>
</dbReference>
<dbReference type="FunFam" id="2.60.40.10:FF:000040">
    <property type="entry name" value="Nuclear factor of activated T-cells, cytoplasmic, calcineurin-dependent 2"/>
    <property type="match status" value="1"/>
</dbReference>
<dbReference type="Pfam" id="PF16179">
    <property type="entry name" value="RHD_dimer"/>
    <property type="match status" value="1"/>
</dbReference>
<comment type="subcellular location">
    <subcellularLocation>
        <location evidence="2">Cytoplasm</location>
    </subcellularLocation>
    <subcellularLocation>
        <location evidence="1">Nucleus</location>
    </subcellularLocation>
</comment>
<dbReference type="CDD" id="cd01178">
    <property type="entry name" value="IPT_NFAT"/>
    <property type="match status" value="1"/>
</dbReference>
<dbReference type="Gene3D" id="2.60.40.340">
    <property type="entry name" value="Rel homology domain (RHD), DNA-binding domain"/>
    <property type="match status" value="1"/>
</dbReference>
<feature type="compositionally biased region" description="Low complexity" evidence="9">
    <location>
        <begin position="424"/>
        <end position="445"/>
    </location>
</feature>
<dbReference type="GO" id="GO:0005667">
    <property type="term" value="C:transcription regulator complex"/>
    <property type="evidence" value="ECO:0007669"/>
    <property type="project" value="TreeGrafter"/>
</dbReference>
<protein>
    <recommendedName>
        <fullName evidence="10">RHD domain-containing protein</fullName>
    </recommendedName>
</protein>
<gene>
    <name evidence="11" type="ORF">EI555_000088</name>
</gene>
<feature type="region of interest" description="Disordered" evidence="9">
    <location>
        <begin position="400"/>
        <end position="493"/>
    </location>
</feature>
<evidence type="ECO:0000313" key="12">
    <source>
        <dbReference type="Proteomes" id="UP000308365"/>
    </source>
</evidence>
<name>A0A4U1FRI0_MONMO</name>
<feature type="domain" description="RHD" evidence="10">
    <location>
        <begin position="1"/>
        <end position="110"/>
    </location>
</feature>
<comment type="caution">
    <text evidence="11">The sequence shown here is derived from an EMBL/GenBank/DDBJ whole genome shotgun (WGS) entry which is preliminary data.</text>
</comment>
<dbReference type="InterPro" id="IPR037059">
    <property type="entry name" value="RHD_DNA_bind_dom_sf"/>
</dbReference>
<dbReference type="Pfam" id="PF00554">
    <property type="entry name" value="RHD_DNA_bind"/>
    <property type="match status" value="1"/>
</dbReference>
<feature type="non-terminal residue" evidence="11">
    <location>
        <position position="1"/>
    </location>
</feature>
<dbReference type="InterPro" id="IPR008967">
    <property type="entry name" value="p53-like_TF_DNA-bd_sf"/>
</dbReference>
<feature type="region of interest" description="Disordered" evidence="9">
    <location>
        <begin position="219"/>
        <end position="243"/>
    </location>
</feature>
<evidence type="ECO:0000256" key="5">
    <source>
        <dbReference type="ARBA" id="ARBA00023015"/>
    </source>
</evidence>
<dbReference type="PRINTS" id="PR01789">
    <property type="entry name" value="NUCFACTORATC"/>
</dbReference>
<evidence type="ECO:0000256" key="2">
    <source>
        <dbReference type="ARBA" id="ARBA00004496"/>
    </source>
</evidence>
<dbReference type="PROSITE" id="PS50254">
    <property type="entry name" value="REL_2"/>
    <property type="match status" value="1"/>
</dbReference>
<keyword evidence="4" id="KW-0597">Phosphoprotein</keyword>
<feature type="compositionally biased region" description="Polar residues" evidence="9">
    <location>
        <begin position="476"/>
        <end position="487"/>
    </location>
</feature>
<organism evidence="11 12">
    <name type="scientific">Monodon monoceros</name>
    <name type="common">Narwhal</name>
    <name type="synonym">Ceratodon monodon</name>
    <dbReference type="NCBI Taxonomy" id="40151"/>
    <lineage>
        <taxon>Eukaryota</taxon>
        <taxon>Metazoa</taxon>
        <taxon>Chordata</taxon>
        <taxon>Craniata</taxon>
        <taxon>Vertebrata</taxon>
        <taxon>Euteleostomi</taxon>
        <taxon>Mammalia</taxon>
        <taxon>Eutheria</taxon>
        <taxon>Laurasiatheria</taxon>
        <taxon>Artiodactyla</taxon>
        <taxon>Whippomorpha</taxon>
        <taxon>Cetacea</taxon>
        <taxon>Odontoceti</taxon>
        <taxon>Monodontidae</taxon>
        <taxon>Monodon</taxon>
    </lineage>
</organism>
<dbReference type="EMBL" id="RWIC01000044">
    <property type="protein sequence ID" value="TKC51816.1"/>
    <property type="molecule type" value="Genomic_DNA"/>
</dbReference>
<proteinExistence type="predicted"/>
<evidence type="ECO:0000256" key="1">
    <source>
        <dbReference type="ARBA" id="ARBA00004123"/>
    </source>
</evidence>
<reference evidence="12" key="1">
    <citation type="journal article" date="2019" name="IScience">
        <title>Narwhal Genome Reveals Long-Term Low Genetic Diversity despite Current Large Abundance Size.</title>
        <authorList>
            <person name="Westbury M.V."/>
            <person name="Petersen B."/>
            <person name="Garde E."/>
            <person name="Heide-Jorgensen M.P."/>
            <person name="Lorenzen E.D."/>
        </authorList>
    </citation>
    <scope>NUCLEOTIDE SEQUENCE [LARGE SCALE GENOMIC DNA]</scope>
</reference>
<dbReference type="PANTHER" id="PTHR12533:SF6">
    <property type="entry name" value="NUCLEAR FACTOR OF ACTIVATED T-CELLS, CYTOPLASMIC 3"/>
    <property type="match status" value="1"/>
</dbReference>
<dbReference type="SMART" id="SM00429">
    <property type="entry name" value="IPT"/>
    <property type="match status" value="1"/>
</dbReference>
<feature type="compositionally biased region" description="Polar residues" evidence="9">
    <location>
        <begin position="230"/>
        <end position="239"/>
    </location>
</feature>
<dbReference type="GO" id="GO:0005634">
    <property type="term" value="C:nucleus"/>
    <property type="evidence" value="ECO:0007669"/>
    <property type="project" value="UniProtKB-SubCell"/>
</dbReference>
<evidence type="ECO:0000256" key="9">
    <source>
        <dbReference type="SAM" id="MobiDB-lite"/>
    </source>
</evidence>